<protein>
    <recommendedName>
        <fullName evidence="2">Ubiquitin 3 binding protein But2 C-terminal domain-containing protein</fullName>
    </recommendedName>
</protein>
<organism evidence="3 4">
    <name type="scientific">Arthroderma otae (strain ATCC MYA-4605 / CBS 113480)</name>
    <name type="common">Microsporum canis</name>
    <dbReference type="NCBI Taxonomy" id="554155"/>
    <lineage>
        <taxon>Eukaryota</taxon>
        <taxon>Fungi</taxon>
        <taxon>Dikarya</taxon>
        <taxon>Ascomycota</taxon>
        <taxon>Pezizomycotina</taxon>
        <taxon>Eurotiomycetes</taxon>
        <taxon>Eurotiomycetidae</taxon>
        <taxon>Onygenales</taxon>
        <taxon>Arthrodermataceae</taxon>
        <taxon>Microsporum</taxon>
    </lineage>
</organism>
<dbReference type="Pfam" id="PF09792">
    <property type="entry name" value="But2"/>
    <property type="match status" value="1"/>
</dbReference>
<name>C5FSC7_ARTOC</name>
<gene>
    <name evidence="3" type="ORF">MCYG_05599</name>
</gene>
<dbReference type="InterPro" id="IPR018620">
    <property type="entry name" value="Ubiquitin3-bd_protein_But2_C"/>
</dbReference>
<reference evidence="4" key="1">
    <citation type="journal article" date="2012" name="MBio">
        <title>Comparative genome analysis of Trichophyton rubrum and related dermatophytes reveals candidate genes involved in infection.</title>
        <authorList>
            <person name="Martinez D.A."/>
            <person name="Oliver B.G."/>
            <person name="Graeser Y."/>
            <person name="Goldberg J.M."/>
            <person name="Li W."/>
            <person name="Martinez-Rossi N.M."/>
            <person name="Monod M."/>
            <person name="Shelest E."/>
            <person name="Barton R.C."/>
            <person name="Birch E."/>
            <person name="Brakhage A.A."/>
            <person name="Chen Z."/>
            <person name="Gurr S.J."/>
            <person name="Heiman D."/>
            <person name="Heitman J."/>
            <person name="Kosti I."/>
            <person name="Rossi A."/>
            <person name="Saif S."/>
            <person name="Samalova M."/>
            <person name="Saunders C.W."/>
            <person name="Shea T."/>
            <person name="Summerbell R.C."/>
            <person name="Xu J."/>
            <person name="Young S."/>
            <person name="Zeng Q."/>
            <person name="Birren B.W."/>
            <person name="Cuomo C.A."/>
            <person name="White T.C."/>
        </authorList>
    </citation>
    <scope>NUCLEOTIDE SEQUENCE [LARGE SCALE GENOMIC DNA]</scope>
    <source>
        <strain evidence="4">ATCC MYA-4605 / CBS 113480</strain>
    </source>
</reference>
<keyword evidence="4" id="KW-1185">Reference proteome</keyword>
<dbReference type="Proteomes" id="UP000002035">
    <property type="component" value="Unassembled WGS sequence"/>
</dbReference>
<dbReference type="EMBL" id="DS995705">
    <property type="protein sequence ID" value="EEQ32780.1"/>
    <property type="molecule type" value="Genomic_DNA"/>
</dbReference>
<accession>C5FSC7</accession>
<proteinExistence type="predicted"/>
<evidence type="ECO:0000256" key="1">
    <source>
        <dbReference type="SAM" id="SignalP"/>
    </source>
</evidence>
<dbReference type="HOGENOM" id="CLU_033570_1_1_1"/>
<dbReference type="GeneID" id="9224977"/>
<dbReference type="PANTHER" id="PTHR39613:SF1">
    <property type="entry name" value="ANCHORED CELL WALL PROTEIN, PUTATIVE (AFU_ORTHOLOGUE AFUA_4G08960)-RELATED"/>
    <property type="match status" value="1"/>
</dbReference>
<dbReference type="PANTHER" id="PTHR39613">
    <property type="entry name" value="ANCHORED CELL WALL PROTEIN, PUTATIVE (AFU_ORTHOLOGUE AFUA_4G08960)-RELATED"/>
    <property type="match status" value="1"/>
</dbReference>
<evidence type="ECO:0000259" key="2">
    <source>
        <dbReference type="Pfam" id="PF09792"/>
    </source>
</evidence>
<feature type="chain" id="PRO_5002949650" description="Ubiquitin 3 binding protein But2 C-terminal domain-containing protein" evidence="1">
    <location>
        <begin position="17"/>
        <end position="192"/>
    </location>
</feature>
<feature type="signal peptide" evidence="1">
    <location>
        <begin position="1"/>
        <end position="16"/>
    </location>
</feature>
<dbReference type="RefSeq" id="XP_002845730.1">
    <property type="nucleotide sequence ID" value="XM_002845684.1"/>
</dbReference>
<evidence type="ECO:0000313" key="4">
    <source>
        <dbReference type="Proteomes" id="UP000002035"/>
    </source>
</evidence>
<dbReference type="OrthoDB" id="4657524at2759"/>
<dbReference type="VEuPathDB" id="FungiDB:MCYG_05599"/>
<sequence length="192" mass="20579">MRWLSVVACLAMGTNALSIPSWPIEERATKNCPTNLSGAFEFPHLIIPVNSSAPKVAKGTSYYGEVSSTISSIFNFDIPTQGPNLCTLVFLFPSVEGRPAWTYTFEGDGKVGMARLEAPANDGTTFENAPKVAAELGTSTLAAGTSTVVTSFDCPFGQRIAFKMSNAGNTNLKYFQDYGNPPIGLYITRCAK</sequence>
<keyword evidence="1" id="KW-0732">Signal</keyword>
<dbReference type="AlphaFoldDB" id="C5FSC7"/>
<dbReference type="STRING" id="554155.C5FSC7"/>
<dbReference type="OMA" id="FKMSNAG"/>
<evidence type="ECO:0000313" key="3">
    <source>
        <dbReference type="EMBL" id="EEQ32780.1"/>
    </source>
</evidence>
<feature type="domain" description="Ubiquitin 3 binding protein But2 C-terminal" evidence="2">
    <location>
        <begin position="41"/>
        <end position="179"/>
    </location>
</feature>
<dbReference type="eggNOG" id="ENOG502RYJ6">
    <property type="taxonomic scope" value="Eukaryota"/>
</dbReference>